<sequence>MSSVATVPTTPSYTMRPLLHAVLFLRFRHARVPLIGQRIRLVRRGVMARLMQLPVTVVENRSKTVATTGGSLAENVVYRRFKTLTGNCFWGASHRLAGAQGHRSRRRNQPHGGPRSSIIRSYRLKLCP</sequence>
<dbReference type="EMBL" id="MH171092">
    <property type="protein sequence ID" value="AXA20100.1"/>
    <property type="molecule type" value="Genomic_DNA"/>
</dbReference>
<dbReference type="AlphaFoldDB" id="A0A2Z4XG55"/>
<name>A0A2Z4XG55_BURGA</name>
<evidence type="ECO:0000313" key="1">
    <source>
        <dbReference type="EMBL" id="AXA20100.1"/>
    </source>
</evidence>
<protein>
    <submittedName>
        <fullName evidence="1">Transposase</fullName>
    </submittedName>
</protein>
<organism evidence="1">
    <name type="scientific">Burkholderia gladioli</name>
    <name type="common">Pseudomonas marginata</name>
    <name type="synonym">Phytomonas marginata</name>
    <dbReference type="NCBI Taxonomy" id="28095"/>
    <lineage>
        <taxon>Bacteria</taxon>
        <taxon>Pseudomonadati</taxon>
        <taxon>Pseudomonadota</taxon>
        <taxon>Betaproteobacteria</taxon>
        <taxon>Burkholderiales</taxon>
        <taxon>Burkholderiaceae</taxon>
        <taxon>Burkholderia</taxon>
    </lineage>
</organism>
<proteinExistence type="predicted"/>
<accession>A0A2Z4XG55</accession>
<reference evidence="1" key="1">
    <citation type="journal article" date="2018" name="Nat. Commun.">
        <title>An antifungal polyketide associated with horizontally acquired genes supports symbiont-mediated defense in Lagria villosa beetles.</title>
        <authorList>
            <person name="Florez L.V."/>
            <person name="Scherlach K."/>
            <person name="Miller I.J."/>
            <person name="Rodrigues A."/>
            <person name="Kwan J.C."/>
            <person name="Hertweck C."/>
            <person name="Kaltenpoth M."/>
        </authorList>
    </citation>
    <scope>NUCLEOTIDE SEQUENCE</scope>
    <source>
        <strain evidence="1">Lv-StB</strain>
    </source>
</reference>